<feature type="transmembrane region" description="Helical" evidence="3">
    <location>
        <begin position="1416"/>
        <end position="1434"/>
    </location>
</feature>
<comment type="caution">
    <text evidence="4">The sequence shown here is derived from an EMBL/GenBank/DDBJ whole genome shotgun (WGS) entry which is preliminary data.</text>
</comment>
<keyword evidence="3" id="KW-1133">Transmembrane helix</keyword>
<sequence>MVQILDAVKKAKSISRKPTPAQSDGEEAETFGGFLEGEAEGMAEMAFKGGGGEAMDMFDEDSAAMKSLLDGGGKPLEMLQVALGWLQSFSLVALLEMEWPSWFAGLTFFTLDFSFSEDAGEWPSIIFGLSVAPALILALDHGLFVTRYDHRIVQETVTNVGMWKAKSMKIKSLCACSALWIMFFVLSRSVGSPGYYLSNLLCILVFIFTLGIMAPQKESSDPRKQRAQWVRRLVRWLEDHANKRIIAYLLGLCILLYFGTYIGTAGGSDSDATLGKSLRADVYNLGIVGLLFLYGMGQLVHWGYLRRLLKTCERTNENFKLKRCWGEFTTFLFLFLIVYLTGVNATLQLTQMEFSGGNETAPDCERFKFGGCYSPQTDGVFVESFSPTICNGAPIYRSNLLYADIKKTEGKVREIFSVVGSSTQTRTWYMTERFLALDDEGEAEERSMEMCGAGLTVVESSAFAEQTVVELSDAGQTVVLTLLGRGCEGCAEMQSTSSWICEYLESSLTSYNGLAKEVTFQQLDDGPCFHWKAQHPRPFCGESCMSNANKIGWVLFCFYTLVPLFRLWKMGRAVKAVLNKFEGDYEDSFEALALKARTASTHSDFGGVDNVEGDQLLPRPKKWWGNENINDDLGIQLAVSSAVLAAFEERWWWWKLFLMTERGVLATCVFTEVSVWAAFAVTLVGVAGSFYTRPYWEDEEDTADIIARCTTLLSVFLACLAESEAITGDEIVVAIVLNVSSFGTLVMLVMALGPRRMLYSVIAFYNVKRRELNLSLDKNAAQNMSEVDALAMTDKEFLSKSKKIRGDLMRRYQDHSELAVRWLDWVRNEEGNELDLDSGEKRLLEEAAEEFGKSMCWLYSAGDGSIFGCVVVNSRVVSLNWQGQGLMARKIPAALFKLKEAKDINLTSNDVYISDATTAKVKKNQIFHVGNRQEKEVLEEVAKKMGQTLEWLHDGQGEHNVGQWKGVKMDEQGVQVERLGWAGQGLRNNVCPELSKLKGLKSLDLRFNACKFGANKVVNTMVDHSRSQAGGDIIRIASTNPGIAAMYVKGKAKEYNNVDYAILDFKQWRYRMIRLDLTGLEAFMFEDMSKEGLVLAVHKGMLCRVSKGDLAEYGGVEAAAWLIRPGMRSGVNAEGAERVCSIESVHEKGCFICHLQGVKEIDSFEDRVMLRVRKPNRRMADDQKVQGTFVENTGEVYDEWKMVCTFKLVPDVEVKDDGAEKKISKEEMIHGWDGGLVDHKLNDLLKRLGGEGDGDTGLLFDSTEEKVTLCDCARSMGKTVSWLLNGGGGYDISSWRGVSATRDGRVKEIEWVDEELAGSLPVAFASFEKLERLDLSGNEDIDEEIPAELGALRSRLGKTNCILFTEPDHRSWAEKRLEKFFKPQNLGEVFYVLQCMMGVWLLLMILSAIVEGAINMIAVNISFFVLFGGGFAFAHKEKWLFCGFVPPPPPPKPAHALFKRTATQKNKKAKKKQNVSPVKVVPVS</sequence>
<gene>
    <name evidence="4" type="ORF">TrST_g7286</name>
</gene>
<feature type="transmembrane region" description="Helical" evidence="3">
    <location>
        <begin position="196"/>
        <end position="214"/>
    </location>
</feature>
<feature type="transmembrane region" description="Helical" evidence="3">
    <location>
        <begin position="122"/>
        <end position="144"/>
    </location>
</feature>
<evidence type="ECO:0000256" key="1">
    <source>
        <dbReference type="ARBA" id="ARBA00022729"/>
    </source>
</evidence>
<dbReference type="PANTHER" id="PTHR48060:SF21">
    <property type="entry name" value="L DOMAIN-LIKE PROTEIN"/>
    <property type="match status" value="1"/>
</dbReference>
<accession>A0A9W7AD41</accession>
<evidence type="ECO:0000256" key="2">
    <source>
        <dbReference type="SAM" id="MobiDB-lite"/>
    </source>
</evidence>
<feature type="transmembrane region" description="Helical" evidence="3">
    <location>
        <begin position="172"/>
        <end position="190"/>
    </location>
</feature>
<dbReference type="InterPro" id="IPR053211">
    <property type="entry name" value="DNA_repair-toleration"/>
</dbReference>
<dbReference type="InterPro" id="IPR032675">
    <property type="entry name" value="LRR_dom_sf"/>
</dbReference>
<keyword evidence="5" id="KW-1185">Reference proteome</keyword>
<evidence type="ECO:0000313" key="5">
    <source>
        <dbReference type="Proteomes" id="UP001165085"/>
    </source>
</evidence>
<keyword evidence="3" id="KW-0472">Membrane</keyword>
<keyword evidence="1" id="KW-0732">Signal</keyword>
<keyword evidence="3" id="KW-0812">Transmembrane</keyword>
<feature type="transmembrane region" description="Helical" evidence="3">
    <location>
        <begin position="82"/>
        <end position="102"/>
    </location>
</feature>
<evidence type="ECO:0000256" key="3">
    <source>
        <dbReference type="SAM" id="Phobius"/>
    </source>
</evidence>
<dbReference type="Proteomes" id="UP001165085">
    <property type="component" value="Unassembled WGS sequence"/>
</dbReference>
<dbReference type="OrthoDB" id="192380at2759"/>
<feature type="region of interest" description="Disordered" evidence="2">
    <location>
        <begin position="1461"/>
        <end position="1484"/>
    </location>
</feature>
<proteinExistence type="predicted"/>
<name>A0A9W7AD41_9STRA</name>
<reference evidence="5" key="1">
    <citation type="journal article" date="2023" name="Commun. Biol.">
        <title>Genome analysis of Parmales, the sister group of diatoms, reveals the evolutionary specialization of diatoms from phago-mixotrophs to photoautotrophs.</title>
        <authorList>
            <person name="Ban H."/>
            <person name="Sato S."/>
            <person name="Yoshikawa S."/>
            <person name="Yamada K."/>
            <person name="Nakamura Y."/>
            <person name="Ichinomiya M."/>
            <person name="Sato N."/>
            <person name="Blanc-Mathieu R."/>
            <person name="Endo H."/>
            <person name="Kuwata A."/>
            <person name="Ogata H."/>
        </authorList>
    </citation>
    <scope>NUCLEOTIDE SEQUENCE [LARGE SCALE GENOMIC DNA]</scope>
    <source>
        <strain evidence="5">NIES 3701</strain>
    </source>
</reference>
<feature type="transmembrane region" description="Helical" evidence="3">
    <location>
        <begin position="1389"/>
        <end position="1410"/>
    </location>
</feature>
<dbReference type="EMBL" id="BRXY01000137">
    <property type="protein sequence ID" value="GMH70107.1"/>
    <property type="molecule type" value="Genomic_DNA"/>
</dbReference>
<feature type="transmembrane region" description="Helical" evidence="3">
    <location>
        <begin position="245"/>
        <end position="262"/>
    </location>
</feature>
<dbReference type="PANTHER" id="PTHR48060">
    <property type="entry name" value="DNA DAMAGE-REPAIR/TOLERATION PROTEIN DRT100"/>
    <property type="match status" value="1"/>
</dbReference>
<dbReference type="Gene3D" id="3.80.10.10">
    <property type="entry name" value="Ribonuclease Inhibitor"/>
    <property type="match status" value="2"/>
</dbReference>
<evidence type="ECO:0000313" key="4">
    <source>
        <dbReference type="EMBL" id="GMH70107.1"/>
    </source>
</evidence>
<feature type="transmembrane region" description="Helical" evidence="3">
    <location>
        <begin position="282"/>
        <end position="304"/>
    </location>
</feature>
<feature type="transmembrane region" description="Helical" evidence="3">
    <location>
        <begin position="731"/>
        <end position="752"/>
    </location>
</feature>
<organism evidence="4 5">
    <name type="scientific">Triparma strigata</name>
    <dbReference type="NCBI Taxonomy" id="1606541"/>
    <lineage>
        <taxon>Eukaryota</taxon>
        <taxon>Sar</taxon>
        <taxon>Stramenopiles</taxon>
        <taxon>Ochrophyta</taxon>
        <taxon>Bolidophyceae</taxon>
        <taxon>Parmales</taxon>
        <taxon>Triparmaceae</taxon>
        <taxon>Triparma</taxon>
    </lineage>
</organism>
<protein>
    <submittedName>
        <fullName evidence="4">Uncharacterized protein</fullName>
    </submittedName>
</protein>
<feature type="transmembrane region" description="Helical" evidence="3">
    <location>
        <begin position="664"/>
        <end position="691"/>
    </location>
</feature>
<feature type="transmembrane region" description="Helical" evidence="3">
    <location>
        <begin position="324"/>
        <end position="342"/>
    </location>
</feature>